<evidence type="ECO:0000313" key="9">
    <source>
        <dbReference type="Proteomes" id="UP000075221"/>
    </source>
</evidence>
<evidence type="ECO:0000256" key="1">
    <source>
        <dbReference type="ARBA" id="ARBA00004533"/>
    </source>
</evidence>
<evidence type="ECO:0008006" key="11">
    <source>
        <dbReference type="Google" id="ProtNLM"/>
    </source>
</evidence>
<keyword evidence="6" id="KW-0012">Acyltransferase</keyword>
<name>A0AAC8YD50_9ACTN</name>
<dbReference type="EMBL" id="CP015970">
    <property type="protein sequence ID" value="AOZ46066.1"/>
    <property type="molecule type" value="Genomic_DNA"/>
</dbReference>
<dbReference type="Pfam" id="PF03279">
    <property type="entry name" value="Lip_A_acyltrans"/>
    <property type="match status" value="1"/>
</dbReference>
<evidence type="ECO:0000256" key="6">
    <source>
        <dbReference type="ARBA" id="ARBA00023315"/>
    </source>
</evidence>
<keyword evidence="4" id="KW-0808">Transferase</keyword>
<comment type="subcellular location">
    <subcellularLocation>
        <location evidence="1">Cell inner membrane</location>
    </subcellularLocation>
</comment>
<proteinExistence type="predicted"/>
<dbReference type="Proteomes" id="UP000075221">
    <property type="component" value="Chromosome"/>
</dbReference>
<dbReference type="CDD" id="cd07984">
    <property type="entry name" value="LPLAT_LABLAT-like"/>
    <property type="match status" value="1"/>
</dbReference>
<dbReference type="PANTHER" id="PTHR30606:SF10">
    <property type="entry name" value="PHOSPHATIDYLINOSITOL MANNOSIDE ACYLTRANSFERASE"/>
    <property type="match status" value="1"/>
</dbReference>
<dbReference type="GO" id="GO:0009247">
    <property type="term" value="P:glycolipid biosynthetic process"/>
    <property type="evidence" value="ECO:0007669"/>
    <property type="project" value="UniProtKB-ARBA"/>
</dbReference>
<organism evidence="7 9">
    <name type="scientific">Acidipropionibacterium acidipropionici</name>
    <dbReference type="NCBI Taxonomy" id="1748"/>
    <lineage>
        <taxon>Bacteria</taxon>
        <taxon>Bacillati</taxon>
        <taxon>Actinomycetota</taxon>
        <taxon>Actinomycetes</taxon>
        <taxon>Propionibacteriales</taxon>
        <taxon>Propionibacteriaceae</taxon>
        <taxon>Acidipropionibacterium</taxon>
    </lineage>
</organism>
<dbReference type="AlphaFoldDB" id="A0AAC8YD50"/>
<dbReference type="GO" id="GO:0005886">
    <property type="term" value="C:plasma membrane"/>
    <property type="evidence" value="ECO:0007669"/>
    <property type="project" value="UniProtKB-SubCell"/>
</dbReference>
<sequence>MGSPEQLRDGLQAGAIAGLRYCPRALWQPASQAAGALMGAHPAPPVRQWMLNAEVMTGSCPSAGQVRAAVVSWARTQVVSMQLPRWSPGRIAAAVSWDPAALDLLRTAAGSRGAVVALPHMGSWDLAGAWVAGQGLPVTTVAERLPDPQFDLFVRTRNRLGMRVHANTETGVMRHLLDDVSSGRLVCLVADRDLSGSGIATHWRTARGAVDGRIPPGPAHLAVLTGAALIGAACHYTDPTHMRIDFSPVLEPPPTGSSRRRAGALTDRLAEWFSMRIRDHVQDWHMFQPFFDGVRP</sequence>
<evidence type="ECO:0000313" key="10">
    <source>
        <dbReference type="Proteomes" id="UP000178666"/>
    </source>
</evidence>
<evidence type="ECO:0000256" key="2">
    <source>
        <dbReference type="ARBA" id="ARBA00022475"/>
    </source>
</evidence>
<keyword evidence="2" id="KW-1003">Cell membrane</keyword>
<accession>A0AAC8YD50</accession>
<gene>
    <name evidence="8" type="ORF">A8L58_04305</name>
    <name evidence="7" type="ORF">AXH35_02840</name>
</gene>
<dbReference type="GO" id="GO:0016746">
    <property type="term" value="F:acyltransferase activity"/>
    <property type="evidence" value="ECO:0007669"/>
    <property type="project" value="UniProtKB-KW"/>
</dbReference>
<evidence type="ECO:0000256" key="5">
    <source>
        <dbReference type="ARBA" id="ARBA00023136"/>
    </source>
</evidence>
<keyword evidence="10" id="KW-1185">Reference proteome</keyword>
<evidence type="ECO:0000313" key="7">
    <source>
        <dbReference type="EMBL" id="AMS04576.1"/>
    </source>
</evidence>
<evidence type="ECO:0000313" key="8">
    <source>
        <dbReference type="EMBL" id="AOZ46066.1"/>
    </source>
</evidence>
<dbReference type="Proteomes" id="UP000178666">
    <property type="component" value="Chromosome"/>
</dbReference>
<dbReference type="PANTHER" id="PTHR30606">
    <property type="entry name" value="LIPID A BIOSYNTHESIS LAUROYL ACYLTRANSFERASE"/>
    <property type="match status" value="1"/>
</dbReference>
<dbReference type="EMBL" id="CP014352">
    <property type="protein sequence ID" value="AMS04576.1"/>
    <property type="molecule type" value="Genomic_DNA"/>
</dbReference>
<keyword evidence="5" id="KW-0472">Membrane</keyword>
<reference evidence="8 10" key="1">
    <citation type="journal article" date="2016" name="Plant Dis.">
        <title>Improved production of propionic acid using genome shuffling.</title>
        <authorList>
            <person name="Luna-Flores C.H."/>
            <person name="Palfreyman R.W."/>
            <person name="Kromer J.O."/>
            <person name="Nielsen L.K."/>
            <person name="Marcellin E."/>
        </authorList>
    </citation>
    <scope>NUCLEOTIDE SEQUENCE [LARGE SCALE GENOMIC DNA]</scope>
    <source>
        <strain evidence="8 10">F3E8</strain>
    </source>
</reference>
<dbReference type="InterPro" id="IPR004960">
    <property type="entry name" value="LipA_acyltrans"/>
</dbReference>
<protein>
    <recommendedName>
        <fullName evidence="11">Phosphatidylinositol mannoside acyltransferase</fullName>
    </recommendedName>
</protein>
<dbReference type="RefSeq" id="WP_062819010.1">
    <property type="nucleotide sequence ID" value="NZ_CP014352.1"/>
</dbReference>
<keyword evidence="3" id="KW-0997">Cell inner membrane</keyword>
<reference evidence="7 9" key="2">
    <citation type="submission" date="2016-02" db="EMBL/GenBank/DDBJ databases">
        <title>Complete Genome Sequence of Propionibacterium acidipropionici ATCC 55737.</title>
        <authorList>
            <person name="Luna Flores C.H."/>
            <person name="Nielsen L.K."/>
            <person name="Marcellin E."/>
        </authorList>
    </citation>
    <scope>NUCLEOTIDE SEQUENCE [LARGE SCALE GENOMIC DNA]</scope>
    <source>
        <strain evidence="7 9">ATCC 55737</strain>
    </source>
</reference>
<evidence type="ECO:0000256" key="3">
    <source>
        <dbReference type="ARBA" id="ARBA00022519"/>
    </source>
</evidence>
<evidence type="ECO:0000256" key="4">
    <source>
        <dbReference type="ARBA" id="ARBA00022679"/>
    </source>
</evidence>